<dbReference type="Proteomes" id="UP000187209">
    <property type="component" value="Unassembled WGS sequence"/>
</dbReference>
<gene>
    <name evidence="1" type="ORF">SteCoe_34679</name>
</gene>
<proteinExistence type="predicted"/>
<dbReference type="PRINTS" id="PR00449">
    <property type="entry name" value="RASTRNSFRMNG"/>
</dbReference>
<reference evidence="1 2" key="1">
    <citation type="submission" date="2016-11" db="EMBL/GenBank/DDBJ databases">
        <title>The macronuclear genome of Stentor coeruleus: a giant cell with tiny introns.</title>
        <authorList>
            <person name="Slabodnick M."/>
            <person name="Ruby J.G."/>
            <person name="Reiff S.B."/>
            <person name="Swart E.C."/>
            <person name="Gosai S."/>
            <person name="Prabakaran S."/>
            <person name="Witkowska E."/>
            <person name="Larue G.E."/>
            <person name="Fisher S."/>
            <person name="Freeman R.M."/>
            <person name="Gunawardena J."/>
            <person name="Chu W."/>
            <person name="Stover N.A."/>
            <person name="Gregory B.D."/>
            <person name="Nowacki M."/>
            <person name="Derisi J."/>
            <person name="Roy S.W."/>
            <person name="Marshall W.F."/>
            <person name="Sood P."/>
        </authorList>
    </citation>
    <scope>NUCLEOTIDE SEQUENCE [LARGE SCALE GENOMIC DNA]</scope>
    <source>
        <strain evidence="1">WM001</strain>
    </source>
</reference>
<keyword evidence="2" id="KW-1185">Reference proteome</keyword>
<accession>A0A1R2AU09</accession>
<dbReference type="Gene3D" id="3.40.50.300">
    <property type="entry name" value="P-loop containing nucleotide triphosphate hydrolases"/>
    <property type="match status" value="1"/>
</dbReference>
<dbReference type="EMBL" id="MPUH01001402">
    <property type="protein sequence ID" value="OMJ68007.1"/>
    <property type="molecule type" value="Genomic_DNA"/>
</dbReference>
<name>A0A1R2AU09_9CILI</name>
<dbReference type="SUPFAM" id="SSF52540">
    <property type="entry name" value="P-loop containing nucleoside triphosphate hydrolases"/>
    <property type="match status" value="1"/>
</dbReference>
<evidence type="ECO:0000313" key="2">
    <source>
        <dbReference type="Proteomes" id="UP000187209"/>
    </source>
</evidence>
<protein>
    <recommendedName>
        <fullName evidence="3">Tr-type G domain-containing protein</fullName>
    </recommendedName>
</protein>
<organism evidence="1 2">
    <name type="scientific">Stentor coeruleus</name>
    <dbReference type="NCBI Taxonomy" id="5963"/>
    <lineage>
        <taxon>Eukaryota</taxon>
        <taxon>Sar</taxon>
        <taxon>Alveolata</taxon>
        <taxon>Ciliophora</taxon>
        <taxon>Postciliodesmatophora</taxon>
        <taxon>Heterotrichea</taxon>
        <taxon>Heterotrichida</taxon>
        <taxon>Stentoridae</taxon>
        <taxon>Stentor</taxon>
    </lineage>
</organism>
<dbReference type="OrthoDB" id="318780at2759"/>
<evidence type="ECO:0000313" key="1">
    <source>
        <dbReference type="EMBL" id="OMJ68007.1"/>
    </source>
</evidence>
<comment type="caution">
    <text evidence="1">The sequence shown here is derived from an EMBL/GenBank/DDBJ whole genome shotgun (WGS) entry which is preliminary data.</text>
</comment>
<sequence>MGACTTKTTAIEGFVIRIGLLGDSVCGKSSILKRFTHNNFSLNYQHNTKNLAGIKSYLLEESFVPVTVEVWEVQSELSVPIDIAVIIADSTMPISDLQDYYWKYLQIAKSYGWNKVYIALSKTDIKDIDDSYGPKVHEALVLNPEQEVFLTSALTGKGIDALFKSIITHRLRSR</sequence>
<dbReference type="AlphaFoldDB" id="A0A1R2AU09"/>
<evidence type="ECO:0008006" key="3">
    <source>
        <dbReference type="Google" id="ProtNLM"/>
    </source>
</evidence>
<dbReference type="InterPro" id="IPR027417">
    <property type="entry name" value="P-loop_NTPase"/>
</dbReference>